<evidence type="ECO:0000256" key="2">
    <source>
        <dbReference type="ARBA" id="ARBA00022723"/>
    </source>
</evidence>
<keyword evidence="2" id="KW-0479">Metal-binding</keyword>
<dbReference type="EC" id="3.5.2.10" evidence="5"/>
<evidence type="ECO:0000313" key="7">
    <source>
        <dbReference type="Proteomes" id="UP000236740"/>
    </source>
</evidence>
<dbReference type="GO" id="GO:0016811">
    <property type="term" value="F:hydrolase activity, acting on carbon-nitrogen (but not peptide) bonds, in linear amides"/>
    <property type="evidence" value="ECO:0007669"/>
    <property type="project" value="TreeGrafter"/>
</dbReference>
<dbReference type="KEGG" id="hlm:DV707_15065"/>
<dbReference type="SUPFAM" id="SSF102215">
    <property type="entry name" value="Creatininase"/>
    <property type="match status" value="1"/>
</dbReference>
<dbReference type="GO" id="GO:0009231">
    <property type="term" value="P:riboflavin biosynthetic process"/>
    <property type="evidence" value="ECO:0007669"/>
    <property type="project" value="TreeGrafter"/>
</dbReference>
<organism evidence="6 7">
    <name type="scientific">Halobellus limi</name>
    <dbReference type="NCBI Taxonomy" id="699433"/>
    <lineage>
        <taxon>Archaea</taxon>
        <taxon>Methanobacteriati</taxon>
        <taxon>Methanobacteriota</taxon>
        <taxon>Stenosarchaea group</taxon>
        <taxon>Halobacteria</taxon>
        <taxon>Halobacteriales</taxon>
        <taxon>Haloferacaceae</taxon>
        <taxon>Halobellus</taxon>
    </lineage>
</organism>
<reference evidence="5 8" key="2">
    <citation type="journal article" date="2019" name="Nat. Commun.">
        <title>A new type of DNA phosphorothioation-based antiviral system in archaea.</title>
        <authorList>
            <person name="Xiong L."/>
            <person name="Liu S."/>
            <person name="Chen S."/>
            <person name="Xiao Y."/>
            <person name="Zhu B."/>
            <person name="Gao Y."/>
            <person name="Zhang Y."/>
            <person name="Chen B."/>
            <person name="Luo J."/>
            <person name="Deng Z."/>
            <person name="Chen X."/>
            <person name="Wang L."/>
            <person name="Chen S."/>
        </authorList>
    </citation>
    <scope>NUCLEOTIDE SEQUENCE [LARGE SCALE GENOMIC DNA]</scope>
    <source>
        <strain evidence="5 8">CGMCC 1.10331</strain>
        <plasmid evidence="5 8">unnamed1</plasmid>
    </source>
</reference>
<dbReference type="PANTHER" id="PTHR35005">
    <property type="entry name" value="3-DEHYDRO-SCYLLO-INOSOSE HYDROLASE"/>
    <property type="match status" value="1"/>
</dbReference>
<dbReference type="GO" id="GO:0046872">
    <property type="term" value="F:metal ion binding"/>
    <property type="evidence" value="ECO:0007669"/>
    <property type="project" value="UniProtKB-KW"/>
</dbReference>
<dbReference type="GO" id="GO:0006601">
    <property type="term" value="P:creatine biosynthetic process"/>
    <property type="evidence" value="ECO:0007669"/>
    <property type="project" value="InterPro"/>
</dbReference>
<dbReference type="EMBL" id="FNVN01000009">
    <property type="protein sequence ID" value="SEG75385.1"/>
    <property type="molecule type" value="Genomic_DNA"/>
</dbReference>
<dbReference type="Proteomes" id="UP000296733">
    <property type="component" value="Plasmid unnamed1"/>
</dbReference>
<keyword evidence="7" id="KW-1185">Reference proteome</keyword>
<dbReference type="Proteomes" id="UP000236740">
    <property type="component" value="Unassembled WGS sequence"/>
</dbReference>
<evidence type="ECO:0000256" key="3">
    <source>
        <dbReference type="ARBA" id="ARBA00022801"/>
    </source>
</evidence>
<reference evidence="6 7" key="1">
    <citation type="submission" date="2016-10" db="EMBL/GenBank/DDBJ databases">
        <authorList>
            <person name="de Groot N.N."/>
        </authorList>
    </citation>
    <scope>NUCLEOTIDE SEQUENCE [LARGE SCALE GENOMIC DNA]</scope>
    <source>
        <strain evidence="6 7">CGMCC 1.10331</strain>
    </source>
</reference>
<dbReference type="GO" id="GO:0006602">
    <property type="term" value="P:creatinine catabolic process"/>
    <property type="evidence" value="ECO:0007669"/>
    <property type="project" value="InterPro"/>
</dbReference>
<dbReference type="InterPro" id="IPR031034">
    <property type="entry name" value="Creatininase"/>
</dbReference>
<dbReference type="NCBIfam" id="TIGR04448">
    <property type="entry name" value="creatininase"/>
    <property type="match status" value="1"/>
</dbReference>
<dbReference type="Pfam" id="PF02633">
    <property type="entry name" value="Creatininase"/>
    <property type="match status" value="1"/>
</dbReference>
<geneLocation type="plasmid" evidence="5">
    <name>unnamed1</name>
</geneLocation>
<keyword evidence="4" id="KW-0862">Zinc</keyword>
<dbReference type="InterPro" id="IPR024087">
    <property type="entry name" value="Creatininase-like_sf"/>
</dbReference>
<keyword evidence="3 6" id="KW-0378">Hydrolase</keyword>
<evidence type="ECO:0000313" key="8">
    <source>
        <dbReference type="Proteomes" id="UP000296733"/>
    </source>
</evidence>
<dbReference type="GO" id="GO:0047789">
    <property type="term" value="F:creatininase activity"/>
    <property type="evidence" value="ECO:0007669"/>
    <property type="project" value="UniProtKB-EC"/>
</dbReference>
<evidence type="ECO:0000313" key="5">
    <source>
        <dbReference type="EMBL" id="QCC49077.1"/>
    </source>
</evidence>
<name>A0A1H6CRX1_9EURY</name>
<comment type="cofactor">
    <cofactor evidence="1">
        <name>Zn(2+)</name>
        <dbReference type="ChEBI" id="CHEBI:29105"/>
    </cofactor>
</comment>
<accession>A0A1H6CRX1</accession>
<dbReference type="AlphaFoldDB" id="A0A1H6CRX1"/>
<protein>
    <submittedName>
        <fullName evidence="5">Creatininase</fullName>
        <ecNumber evidence="5">3.5.2.10</ecNumber>
    </submittedName>
    <submittedName>
        <fullName evidence="6">Creatinine amidohydrolase</fullName>
    </submittedName>
</protein>
<dbReference type="PANTHER" id="PTHR35005:SF1">
    <property type="entry name" value="2-AMINO-5-FORMYLAMINO-6-RIBOSYLAMINOPYRIMIDIN-4(3H)-ONE 5'-MONOPHOSPHATE DEFORMYLASE"/>
    <property type="match status" value="1"/>
</dbReference>
<dbReference type="EMBL" id="CP031312">
    <property type="protein sequence ID" value="QCC49077.1"/>
    <property type="molecule type" value="Genomic_DNA"/>
</dbReference>
<evidence type="ECO:0000256" key="1">
    <source>
        <dbReference type="ARBA" id="ARBA00001947"/>
    </source>
</evidence>
<proteinExistence type="predicted"/>
<evidence type="ECO:0000256" key="4">
    <source>
        <dbReference type="ARBA" id="ARBA00022833"/>
    </source>
</evidence>
<dbReference type="Gene3D" id="3.40.50.10310">
    <property type="entry name" value="Creatininase"/>
    <property type="match status" value="1"/>
</dbReference>
<evidence type="ECO:0000313" key="6">
    <source>
        <dbReference type="EMBL" id="SEG75385.1"/>
    </source>
</evidence>
<gene>
    <name evidence="5" type="ORF">DV707_15065</name>
    <name evidence="6" type="ORF">SAMN04488133_3660</name>
</gene>
<sequence>MTTGHSAVRMSDMTWEEYDRRIERVPIFVPVGSTEQHGPGLPMNVDSIIPTEFSERTAERVDGIVAPTIQYGAKSQPGSGGGSEFVGTTSVHGGTLRRQIQDVIGDLERDGARKIVFFNGHYENEYPIREAIDRQIERGTQATFLIASWWDLLSPSLRDEIFEEVPGGFPGWEKEHAGVIETALMRHFRPELVREDEIVDDEAERTPPHIVKPAPAETIPDSGVFYRATYGTADVGRRVVDDVIGALINAIETEFE</sequence>
<dbReference type="InterPro" id="IPR003785">
    <property type="entry name" value="Creatininase/forma_Hydrolase"/>
</dbReference>
<keyword evidence="5" id="KW-0614">Plasmid</keyword>